<dbReference type="InterPro" id="IPR008030">
    <property type="entry name" value="NmrA-like"/>
</dbReference>
<protein>
    <recommendedName>
        <fullName evidence="4">NmrA-like domain-containing protein</fullName>
    </recommendedName>
</protein>
<keyword evidence="3" id="KW-0560">Oxidoreductase</keyword>
<evidence type="ECO:0000256" key="1">
    <source>
        <dbReference type="ARBA" id="ARBA00005725"/>
    </source>
</evidence>
<proteinExistence type="inferred from homology"/>
<evidence type="ECO:0000256" key="2">
    <source>
        <dbReference type="ARBA" id="ARBA00022857"/>
    </source>
</evidence>
<dbReference type="PANTHER" id="PTHR47706">
    <property type="entry name" value="NMRA-LIKE FAMILY PROTEIN"/>
    <property type="match status" value="1"/>
</dbReference>
<evidence type="ECO:0000313" key="6">
    <source>
        <dbReference type="Proteomes" id="UP001595075"/>
    </source>
</evidence>
<name>A0ABR4C5C6_9HELO</name>
<dbReference type="Pfam" id="PF05368">
    <property type="entry name" value="NmrA"/>
    <property type="match status" value="1"/>
</dbReference>
<sequence length="311" mass="34515">MTRIAVAGGSGGLGRTFVNALSKTSHEVFVLSRTEQKSDLPNVKYVQVDYTDINSMVTLLETNQITTILSAITMISSTTSLAQLNLIAAAEKSSITTRFIPSEYGVIANEETAALDPFAKYWVENASALSKTKTLQYTRISTGQFMDYWGMPNIETTLNPFVWALDIENGVAAIPGTGDEKISMTYTPDLAQFIIRLLDEEEWPVMSGFVGQDVSFNEMVRWAEGATGRKIKVAYDGVEGLERGEVTNLTEVMEKEPFFREVAVLFGIMVTRGLMLLPDKEGFRLNERFPDLEVMTVKKLIEESWAKTSGL</sequence>
<organism evidence="5 6">
    <name type="scientific">Oculimacula yallundae</name>
    <dbReference type="NCBI Taxonomy" id="86028"/>
    <lineage>
        <taxon>Eukaryota</taxon>
        <taxon>Fungi</taxon>
        <taxon>Dikarya</taxon>
        <taxon>Ascomycota</taxon>
        <taxon>Pezizomycotina</taxon>
        <taxon>Leotiomycetes</taxon>
        <taxon>Helotiales</taxon>
        <taxon>Ploettnerulaceae</taxon>
        <taxon>Oculimacula</taxon>
    </lineage>
</organism>
<dbReference type="Gene3D" id="3.90.25.10">
    <property type="entry name" value="UDP-galactose 4-epimerase, domain 1"/>
    <property type="match status" value="1"/>
</dbReference>
<dbReference type="SUPFAM" id="SSF51735">
    <property type="entry name" value="NAD(P)-binding Rossmann-fold domains"/>
    <property type="match status" value="1"/>
</dbReference>
<comment type="similarity">
    <text evidence="1">Belongs to the NmrA-type oxidoreductase family. Isoflavone reductase subfamily.</text>
</comment>
<keyword evidence="2" id="KW-0521">NADP</keyword>
<dbReference type="PANTHER" id="PTHR47706:SF4">
    <property type="entry name" value="NMRA-LIKE DOMAIN-CONTAINING PROTEIN"/>
    <property type="match status" value="1"/>
</dbReference>
<feature type="domain" description="NmrA-like" evidence="4">
    <location>
        <begin position="3"/>
        <end position="235"/>
    </location>
</feature>
<accession>A0ABR4C5C6</accession>
<dbReference type="Proteomes" id="UP001595075">
    <property type="component" value="Unassembled WGS sequence"/>
</dbReference>
<dbReference type="InterPro" id="IPR036291">
    <property type="entry name" value="NAD(P)-bd_dom_sf"/>
</dbReference>
<reference evidence="5 6" key="1">
    <citation type="journal article" date="2024" name="Commun. Biol.">
        <title>Comparative genomic analysis of thermophilic fungi reveals convergent evolutionary adaptations and gene losses.</title>
        <authorList>
            <person name="Steindorff A.S."/>
            <person name="Aguilar-Pontes M.V."/>
            <person name="Robinson A.J."/>
            <person name="Andreopoulos B."/>
            <person name="LaButti K."/>
            <person name="Kuo A."/>
            <person name="Mondo S."/>
            <person name="Riley R."/>
            <person name="Otillar R."/>
            <person name="Haridas S."/>
            <person name="Lipzen A."/>
            <person name="Grimwood J."/>
            <person name="Schmutz J."/>
            <person name="Clum A."/>
            <person name="Reid I.D."/>
            <person name="Moisan M.C."/>
            <person name="Butler G."/>
            <person name="Nguyen T.T.M."/>
            <person name="Dewar K."/>
            <person name="Conant G."/>
            <person name="Drula E."/>
            <person name="Henrissat B."/>
            <person name="Hansel C."/>
            <person name="Singer S."/>
            <person name="Hutchinson M.I."/>
            <person name="de Vries R.P."/>
            <person name="Natvig D.O."/>
            <person name="Powell A.J."/>
            <person name="Tsang A."/>
            <person name="Grigoriev I.V."/>
        </authorList>
    </citation>
    <scope>NUCLEOTIDE SEQUENCE [LARGE SCALE GENOMIC DNA]</scope>
    <source>
        <strain evidence="5 6">CBS 494.80</strain>
    </source>
</reference>
<dbReference type="InterPro" id="IPR051609">
    <property type="entry name" value="NmrA/Isoflavone_reductase-like"/>
</dbReference>
<comment type="caution">
    <text evidence="5">The sequence shown here is derived from an EMBL/GenBank/DDBJ whole genome shotgun (WGS) entry which is preliminary data.</text>
</comment>
<evidence type="ECO:0000256" key="3">
    <source>
        <dbReference type="ARBA" id="ARBA00023002"/>
    </source>
</evidence>
<keyword evidence="6" id="KW-1185">Reference proteome</keyword>
<evidence type="ECO:0000259" key="4">
    <source>
        <dbReference type="Pfam" id="PF05368"/>
    </source>
</evidence>
<dbReference type="Gene3D" id="3.40.50.720">
    <property type="entry name" value="NAD(P)-binding Rossmann-like Domain"/>
    <property type="match status" value="1"/>
</dbReference>
<gene>
    <name evidence="5" type="ORF">VTL71DRAFT_4289</name>
</gene>
<evidence type="ECO:0000313" key="5">
    <source>
        <dbReference type="EMBL" id="KAL2065148.1"/>
    </source>
</evidence>
<dbReference type="EMBL" id="JAZHXI010000013">
    <property type="protein sequence ID" value="KAL2065148.1"/>
    <property type="molecule type" value="Genomic_DNA"/>
</dbReference>